<dbReference type="OrthoDB" id="9790168at2"/>
<evidence type="ECO:0000256" key="7">
    <source>
        <dbReference type="ARBA" id="ARBA00022909"/>
    </source>
</evidence>
<dbReference type="EC" id="2.7.6.3" evidence="2"/>
<dbReference type="RefSeq" id="WP_148065752.1">
    <property type="nucleotide sequence ID" value="NZ_VRYZ01000009.1"/>
</dbReference>
<dbReference type="InterPro" id="IPR035907">
    <property type="entry name" value="Hppk_sf"/>
</dbReference>
<evidence type="ECO:0000313" key="9">
    <source>
        <dbReference type="EMBL" id="TXS89391.1"/>
    </source>
</evidence>
<evidence type="ECO:0000256" key="3">
    <source>
        <dbReference type="ARBA" id="ARBA00022679"/>
    </source>
</evidence>
<evidence type="ECO:0000256" key="2">
    <source>
        <dbReference type="ARBA" id="ARBA00013253"/>
    </source>
</evidence>
<dbReference type="GO" id="GO:0046654">
    <property type="term" value="P:tetrahydrofolate biosynthetic process"/>
    <property type="evidence" value="ECO:0007669"/>
    <property type="project" value="UniProtKB-UniPathway"/>
</dbReference>
<keyword evidence="7" id="KW-0289">Folate biosynthesis</keyword>
<evidence type="ECO:0000256" key="5">
    <source>
        <dbReference type="ARBA" id="ARBA00022777"/>
    </source>
</evidence>
<gene>
    <name evidence="9" type="primary">folK</name>
    <name evidence="9" type="ORF">FVW59_17905</name>
</gene>
<dbReference type="GO" id="GO:0046656">
    <property type="term" value="P:folic acid biosynthetic process"/>
    <property type="evidence" value="ECO:0007669"/>
    <property type="project" value="UniProtKB-KW"/>
</dbReference>
<organism evidence="9 10">
    <name type="scientific">Parahaliea aestuarii</name>
    <dbReference type="NCBI Taxonomy" id="1852021"/>
    <lineage>
        <taxon>Bacteria</taxon>
        <taxon>Pseudomonadati</taxon>
        <taxon>Pseudomonadota</taxon>
        <taxon>Gammaproteobacteria</taxon>
        <taxon>Cellvibrionales</taxon>
        <taxon>Halieaceae</taxon>
        <taxon>Parahaliea</taxon>
    </lineage>
</organism>
<keyword evidence="4" id="KW-0547">Nucleotide-binding</keyword>
<keyword evidence="10" id="KW-1185">Reference proteome</keyword>
<comment type="pathway">
    <text evidence="1">Cofactor biosynthesis; tetrahydrofolate biosynthesis; 2-amino-4-hydroxy-6-hydroxymethyl-7,8-dihydropteridine diphosphate from 7,8-dihydroneopterin triphosphate: step 4/4.</text>
</comment>
<evidence type="ECO:0000313" key="10">
    <source>
        <dbReference type="Proteomes" id="UP000321933"/>
    </source>
</evidence>
<dbReference type="GO" id="GO:0005524">
    <property type="term" value="F:ATP binding"/>
    <property type="evidence" value="ECO:0007669"/>
    <property type="project" value="UniProtKB-KW"/>
</dbReference>
<evidence type="ECO:0000259" key="8">
    <source>
        <dbReference type="Pfam" id="PF01288"/>
    </source>
</evidence>
<evidence type="ECO:0000256" key="4">
    <source>
        <dbReference type="ARBA" id="ARBA00022741"/>
    </source>
</evidence>
<dbReference type="InterPro" id="IPR000550">
    <property type="entry name" value="Hppk"/>
</dbReference>
<keyword evidence="3 9" id="KW-0808">Transferase</keyword>
<dbReference type="CDD" id="cd00483">
    <property type="entry name" value="HPPK"/>
    <property type="match status" value="1"/>
</dbReference>
<sequence length="170" mass="19005">MPRVYLGLGSNIERERYLAAGLDALEALYGHLDLSPVYDCEAIGFSGQPFLNMVVGIDTEASVAELARDLRRIETEHGRLPDATRYSPRQLDIDLLTYGDSAGEVDGVQLPRAEILTNAFVLRPLSELAPEDRHPVDGRSYAALWDAFDRESQQVRRVAFTWRGREISGE</sequence>
<accession>A0A5C8ZPW4</accession>
<dbReference type="AlphaFoldDB" id="A0A5C8ZPW4"/>
<dbReference type="SUPFAM" id="SSF55083">
    <property type="entry name" value="6-hydroxymethyl-7,8-dihydropterin pyrophosphokinase, HPPK"/>
    <property type="match status" value="1"/>
</dbReference>
<keyword evidence="6" id="KW-0067">ATP-binding</keyword>
<dbReference type="Pfam" id="PF01288">
    <property type="entry name" value="HPPK"/>
    <property type="match status" value="1"/>
</dbReference>
<comment type="caution">
    <text evidence="9">The sequence shown here is derived from an EMBL/GenBank/DDBJ whole genome shotgun (WGS) entry which is preliminary data.</text>
</comment>
<feature type="domain" description="7,8-dihydro-6-hydroxymethylpterin-pyrophosphokinase" evidence="8">
    <location>
        <begin position="5"/>
        <end position="130"/>
    </location>
</feature>
<dbReference type="GO" id="GO:0003848">
    <property type="term" value="F:2-amino-4-hydroxy-6-hydroxymethyldihydropteridine diphosphokinase activity"/>
    <property type="evidence" value="ECO:0007669"/>
    <property type="project" value="UniProtKB-EC"/>
</dbReference>
<evidence type="ECO:0000256" key="6">
    <source>
        <dbReference type="ARBA" id="ARBA00022840"/>
    </source>
</evidence>
<dbReference type="Gene3D" id="3.30.70.560">
    <property type="entry name" value="7,8-Dihydro-6-hydroxymethylpterin-pyrophosphokinase HPPK"/>
    <property type="match status" value="1"/>
</dbReference>
<reference evidence="9 10" key="1">
    <citation type="submission" date="2019-08" db="EMBL/GenBank/DDBJ databases">
        <title>Parahaliea maris sp. nov., isolated from the surface seawater.</title>
        <authorList>
            <person name="Liu Y."/>
        </authorList>
    </citation>
    <scope>NUCLEOTIDE SEQUENCE [LARGE SCALE GENOMIC DNA]</scope>
    <source>
        <strain evidence="9 10">S2-26</strain>
    </source>
</reference>
<name>A0A5C8ZPW4_9GAMM</name>
<dbReference type="PANTHER" id="PTHR43071">
    <property type="entry name" value="2-AMINO-4-HYDROXY-6-HYDROXYMETHYLDIHYDROPTERIDINE PYROPHOSPHOKINASE"/>
    <property type="match status" value="1"/>
</dbReference>
<dbReference type="UniPathway" id="UPA00077">
    <property type="reaction ID" value="UER00155"/>
</dbReference>
<proteinExistence type="predicted"/>
<keyword evidence="5 9" id="KW-0418">Kinase</keyword>
<protein>
    <recommendedName>
        <fullName evidence="2">2-amino-4-hydroxy-6-hydroxymethyldihydropteridine diphosphokinase</fullName>
        <ecNumber evidence="2">2.7.6.3</ecNumber>
    </recommendedName>
</protein>
<evidence type="ECO:0000256" key="1">
    <source>
        <dbReference type="ARBA" id="ARBA00005051"/>
    </source>
</evidence>
<dbReference type="NCBIfam" id="TIGR01498">
    <property type="entry name" value="folK"/>
    <property type="match status" value="1"/>
</dbReference>
<dbReference type="EMBL" id="VRYZ01000009">
    <property type="protein sequence ID" value="TXS89391.1"/>
    <property type="molecule type" value="Genomic_DNA"/>
</dbReference>
<dbReference type="Proteomes" id="UP000321933">
    <property type="component" value="Unassembled WGS sequence"/>
</dbReference>
<dbReference type="PANTHER" id="PTHR43071:SF2">
    <property type="entry name" value="2-AMINO-4-HYDROXY-6-HYDROXYMETHYLDIHYDROPTERIDINE PYROPHOSPHOKINASE"/>
    <property type="match status" value="1"/>
</dbReference>
<dbReference type="GO" id="GO:0016301">
    <property type="term" value="F:kinase activity"/>
    <property type="evidence" value="ECO:0007669"/>
    <property type="project" value="UniProtKB-KW"/>
</dbReference>